<dbReference type="STRING" id="121845.A0A3Q0IZJ8"/>
<comment type="similarity">
    <text evidence="1">Belongs to the universal ribosomal protein uL13 family.</text>
</comment>
<dbReference type="SUPFAM" id="SSF52161">
    <property type="entry name" value="Ribosomal protein L13"/>
    <property type="match status" value="1"/>
</dbReference>
<evidence type="ECO:0000256" key="2">
    <source>
        <dbReference type="ARBA" id="ARBA00022980"/>
    </source>
</evidence>
<dbReference type="PANTHER" id="PTHR11545">
    <property type="entry name" value="RIBOSOMAL PROTEIN L13"/>
    <property type="match status" value="1"/>
</dbReference>
<dbReference type="KEGG" id="dci:103512455"/>
<dbReference type="Pfam" id="PF00572">
    <property type="entry name" value="Ribosomal_L13"/>
    <property type="match status" value="1"/>
</dbReference>
<evidence type="ECO:0000256" key="3">
    <source>
        <dbReference type="ARBA" id="ARBA00023274"/>
    </source>
</evidence>
<dbReference type="AlphaFoldDB" id="A0A3Q0IZJ8"/>
<protein>
    <submittedName>
        <fullName evidence="5">39S ribosomal protein L13, mitochondrial-like</fullName>
    </submittedName>
</protein>
<dbReference type="InterPro" id="IPR036899">
    <property type="entry name" value="Ribosomal_uL13_sf"/>
</dbReference>
<dbReference type="Proteomes" id="UP000079169">
    <property type="component" value="Unplaced"/>
</dbReference>
<proteinExistence type="inferred from homology"/>
<dbReference type="Gene3D" id="3.90.1180.10">
    <property type="entry name" value="Ribosomal protein L13"/>
    <property type="match status" value="1"/>
</dbReference>
<dbReference type="GO" id="GO:0005762">
    <property type="term" value="C:mitochondrial large ribosomal subunit"/>
    <property type="evidence" value="ECO:0007669"/>
    <property type="project" value="TreeGrafter"/>
</dbReference>
<dbReference type="GO" id="GO:0003735">
    <property type="term" value="F:structural constituent of ribosome"/>
    <property type="evidence" value="ECO:0007669"/>
    <property type="project" value="InterPro"/>
</dbReference>
<accession>A0A3Q0IZJ8</accession>
<evidence type="ECO:0000313" key="4">
    <source>
        <dbReference type="Proteomes" id="UP000079169"/>
    </source>
</evidence>
<dbReference type="CDD" id="cd00392">
    <property type="entry name" value="Ribosomal_L13"/>
    <property type="match status" value="1"/>
</dbReference>
<dbReference type="PaxDb" id="121845-A0A3Q0IZJ8"/>
<keyword evidence="3" id="KW-0687">Ribonucleoprotein</keyword>
<keyword evidence="2" id="KW-0689">Ribosomal protein</keyword>
<organism evidence="4 5">
    <name type="scientific">Diaphorina citri</name>
    <name type="common">Asian citrus psyllid</name>
    <dbReference type="NCBI Taxonomy" id="121845"/>
    <lineage>
        <taxon>Eukaryota</taxon>
        <taxon>Metazoa</taxon>
        <taxon>Ecdysozoa</taxon>
        <taxon>Arthropoda</taxon>
        <taxon>Hexapoda</taxon>
        <taxon>Insecta</taxon>
        <taxon>Pterygota</taxon>
        <taxon>Neoptera</taxon>
        <taxon>Paraneoptera</taxon>
        <taxon>Hemiptera</taxon>
        <taxon>Sternorrhyncha</taxon>
        <taxon>Psylloidea</taxon>
        <taxon>Psyllidae</taxon>
        <taxon>Diaphorininae</taxon>
        <taxon>Diaphorina</taxon>
    </lineage>
</organism>
<name>A0A3Q0IZJ8_DIACI</name>
<dbReference type="GO" id="GO:0006412">
    <property type="term" value="P:translation"/>
    <property type="evidence" value="ECO:0007669"/>
    <property type="project" value="InterPro"/>
</dbReference>
<feature type="non-terminal residue" evidence="5">
    <location>
        <position position="1"/>
    </location>
</feature>
<gene>
    <name evidence="5" type="primary">LOC103512455</name>
</gene>
<evidence type="ECO:0000313" key="5">
    <source>
        <dbReference type="RefSeq" id="XP_026681626.1"/>
    </source>
</evidence>
<sequence length="136" mass="16027">YCTLYVSDDCGDHVIVMNSRHIALPGYEWKKRAYFHHTGYPGGVSWTLAWQLHEIDPTLVMKKAVRWELPRSLIKFRLMARLHIFPDQEVPEDLLKNVSSQIRQLRPVPRTLASYSDKEVDEFPKINDFPKDYILK</sequence>
<dbReference type="PIRSF" id="PIRSF002181">
    <property type="entry name" value="Ribosomal_L13"/>
    <property type="match status" value="1"/>
</dbReference>
<dbReference type="InterPro" id="IPR005823">
    <property type="entry name" value="Ribosomal_uL13_bac-type"/>
</dbReference>
<dbReference type="GO" id="GO:0003729">
    <property type="term" value="F:mRNA binding"/>
    <property type="evidence" value="ECO:0007669"/>
    <property type="project" value="TreeGrafter"/>
</dbReference>
<dbReference type="GeneID" id="103512455"/>
<dbReference type="PANTHER" id="PTHR11545:SF2">
    <property type="entry name" value="LARGE RIBOSOMAL SUBUNIT PROTEIN UL13M"/>
    <property type="match status" value="1"/>
</dbReference>
<dbReference type="InterPro" id="IPR005822">
    <property type="entry name" value="Ribosomal_uL13"/>
</dbReference>
<reference evidence="5" key="1">
    <citation type="submission" date="2025-08" db="UniProtKB">
        <authorList>
            <consortium name="RefSeq"/>
        </authorList>
    </citation>
    <scope>IDENTIFICATION</scope>
</reference>
<keyword evidence="4" id="KW-1185">Reference proteome</keyword>
<dbReference type="GO" id="GO:0017148">
    <property type="term" value="P:negative regulation of translation"/>
    <property type="evidence" value="ECO:0007669"/>
    <property type="project" value="TreeGrafter"/>
</dbReference>
<dbReference type="RefSeq" id="XP_026681626.1">
    <property type="nucleotide sequence ID" value="XM_026825825.1"/>
</dbReference>
<evidence type="ECO:0000256" key="1">
    <source>
        <dbReference type="ARBA" id="ARBA00006227"/>
    </source>
</evidence>